<dbReference type="Proteomes" id="UP000694906">
    <property type="component" value="Unplaced"/>
</dbReference>
<accession>A0AAX6NR89</accession>
<gene>
    <name evidence="3" type="primary">Tmem207</name>
</gene>
<dbReference type="PANTHER" id="PTHR36467:SF1">
    <property type="entry name" value="TRANSMEMBRANE PROTEIN 207"/>
    <property type="match status" value="1"/>
</dbReference>
<dbReference type="CTD" id="131920"/>
<dbReference type="AlphaFoldDB" id="A0AAX6NR89"/>
<feature type="transmembrane region" description="Helical" evidence="1">
    <location>
        <begin position="45"/>
        <end position="71"/>
    </location>
</feature>
<protein>
    <submittedName>
        <fullName evidence="3">Transmembrane protein 207</fullName>
    </submittedName>
</protein>
<feature type="transmembrane region" description="Helical" evidence="1">
    <location>
        <begin position="7"/>
        <end position="25"/>
    </location>
</feature>
<evidence type="ECO:0000256" key="1">
    <source>
        <dbReference type="SAM" id="Phobius"/>
    </source>
</evidence>
<keyword evidence="1" id="KW-0472">Membrane</keyword>
<dbReference type="GeneID" id="101711335"/>
<sequence>MSSFRPFSVTLVISTMGTWCLQLFQGVTEIFNFPRGPPHFCPDTFGIRLLLLVFFMAFVCGVLLFCLHHWLNSHQTDPSRSAMAVFAVGDLGTNCGTEAAVNPTVGFHFQTQNPEHHPVSHFGTLSPSPS</sequence>
<keyword evidence="1" id="KW-1133">Transmembrane helix</keyword>
<dbReference type="PANTHER" id="PTHR36467">
    <property type="entry name" value="TRANSMEMBRANE PROTEIN 207"/>
    <property type="match status" value="1"/>
</dbReference>
<proteinExistence type="predicted"/>
<organism evidence="2 3">
    <name type="scientific">Heterocephalus glaber</name>
    <name type="common">Naked mole rat</name>
    <dbReference type="NCBI Taxonomy" id="10181"/>
    <lineage>
        <taxon>Eukaryota</taxon>
        <taxon>Metazoa</taxon>
        <taxon>Chordata</taxon>
        <taxon>Craniata</taxon>
        <taxon>Vertebrata</taxon>
        <taxon>Euteleostomi</taxon>
        <taxon>Mammalia</taxon>
        <taxon>Eutheria</taxon>
        <taxon>Euarchontoglires</taxon>
        <taxon>Glires</taxon>
        <taxon>Rodentia</taxon>
        <taxon>Hystricomorpha</taxon>
        <taxon>Bathyergidae</taxon>
        <taxon>Heterocephalus</taxon>
    </lineage>
</organism>
<evidence type="ECO:0000313" key="3">
    <source>
        <dbReference type="RefSeq" id="XP_004835242.1"/>
    </source>
</evidence>
<dbReference type="KEGG" id="hgl:101711335"/>
<dbReference type="RefSeq" id="XP_004835242.1">
    <property type="nucleotide sequence ID" value="XM_004835185.1"/>
</dbReference>
<dbReference type="InterPro" id="IPR039490">
    <property type="entry name" value="TMEM207"/>
</dbReference>
<keyword evidence="2" id="KW-1185">Reference proteome</keyword>
<reference evidence="3" key="1">
    <citation type="submission" date="2025-08" db="UniProtKB">
        <authorList>
            <consortium name="RefSeq"/>
        </authorList>
    </citation>
    <scope>IDENTIFICATION</scope>
</reference>
<name>A0AAX6NR89_HETGA</name>
<keyword evidence="1 3" id="KW-0812">Transmembrane</keyword>
<evidence type="ECO:0000313" key="2">
    <source>
        <dbReference type="Proteomes" id="UP000694906"/>
    </source>
</evidence>